<dbReference type="GO" id="GO:0005509">
    <property type="term" value="F:calcium ion binding"/>
    <property type="evidence" value="ECO:0007669"/>
    <property type="project" value="InterPro"/>
</dbReference>
<accession>A0A0B7MTZ6</accession>
<dbReference type="InterPro" id="IPR051426">
    <property type="entry name" value="Peflin/Sorcin_CaBP"/>
</dbReference>
<dbReference type="EMBL" id="LN721642">
    <property type="protein sequence ID" value="CEP09496.1"/>
    <property type="molecule type" value="Genomic_DNA"/>
</dbReference>
<gene>
    <name evidence="8" type="primary">PARPA_02995.1 scaffold 6049</name>
</gene>
<feature type="region of interest" description="Disordered" evidence="6">
    <location>
        <begin position="1"/>
        <end position="94"/>
    </location>
</feature>
<dbReference type="PROSITE" id="PS00018">
    <property type="entry name" value="EF_HAND_1"/>
    <property type="match status" value="2"/>
</dbReference>
<feature type="domain" description="EF-hand" evidence="7">
    <location>
        <begin position="89"/>
        <end position="124"/>
    </location>
</feature>
<name>A0A0B7MTZ6_9FUNG</name>
<keyword evidence="9" id="KW-1185">Reference proteome</keyword>
<dbReference type="STRING" id="35722.A0A0B7MTZ6"/>
<evidence type="ECO:0000256" key="3">
    <source>
        <dbReference type="ARBA" id="ARBA00022723"/>
    </source>
</evidence>
<dbReference type="OrthoDB" id="186625at2759"/>
<dbReference type="GO" id="GO:0005737">
    <property type="term" value="C:cytoplasm"/>
    <property type="evidence" value="ECO:0007669"/>
    <property type="project" value="UniProtKB-SubCell"/>
</dbReference>
<evidence type="ECO:0000256" key="4">
    <source>
        <dbReference type="ARBA" id="ARBA00022737"/>
    </source>
</evidence>
<dbReference type="InterPro" id="IPR002048">
    <property type="entry name" value="EF_hand_dom"/>
</dbReference>
<keyword evidence="5" id="KW-0106">Calcium</keyword>
<keyword evidence="2" id="KW-0963">Cytoplasm</keyword>
<evidence type="ECO:0000256" key="1">
    <source>
        <dbReference type="ARBA" id="ARBA00004496"/>
    </source>
</evidence>
<dbReference type="Gene3D" id="1.10.238.10">
    <property type="entry name" value="EF-hand"/>
    <property type="match status" value="1"/>
</dbReference>
<evidence type="ECO:0000256" key="5">
    <source>
        <dbReference type="ARBA" id="ARBA00022837"/>
    </source>
</evidence>
<dbReference type="Proteomes" id="UP000054107">
    <property type="component" value="Unassembled WGS sequence"/>
</dbReference>
<dbReference type="GO" id="GO:0048306">
    <property type="term" value="F:calcium-dependent protein binding"/>
    <property type="evidence" value="ECO:0007669"/>
    <property type="project" value="UniProtKB-ARBA"/>
</dbReference>
<dbReference type="AlphaFoldDB" id="A0A0B7MTZ6"/>
<reference evidence="8 9" key="1">
    <citation type="submission" date="2014-09" db="EMBL/GenBank/DDBJ databases">
        <authorList>
            <person name="Ellenberger Sabrina"/>
        </authorList>
    </citation>
    <scope>NUCLEOTIDE SEQUENCE [LARGE SCALE GENOMIC DNA]</scope>
    <source>
        <strain evidence="8 9">CBS 412.66</strain>
    </source>
</reference>
<evidence type="ECO:0000256" key="6">
    <source>
        <dbReference type="SAM" id="MobiDB-lite"/>
    </source>
</evidence>
<dbReference type="PANTHER" id="PTHR46212:SF3">
    <property type="entry name" value="GH27120P"/>
    <property type="match status" value="1"/>
</dbReference>
<dbReference type="InterPro" id="IPR011992">
    <property type="entry name" value="EF-hand-dom_pair"/>
</dbReference>
<feature type="domain" description="EF-hand" evidence="7">
    <location>
        <begin position="126"/>
        <end position="151"/>
    </location>
</feature>
<keyword evidence="4" id="KW-0677">Repeat</keyword>
<proteinExistence type="predicted"/>
<dbReference type="SUPFAM" id="SSF47473">
    <property type="entry name" value="EF-hand"/>
    <property type="match status" value="1"/>
</dbReference>
<keyword evidence="3" id="KW-0479">Metal-binding</keyword>
<dbReference type="Pfam" id="PF13202">
    <property type="entry name" value="EF-hand_5"/>
    <property type="match status" value="1"/>
</dbReference>
<feature type="domain" description="EF-hand" evidence="7">
    <location>
        <begin position="156"/>
        <end position="191"/>
    </location>
</feature>
<evidence type="ECO:0000256" key="2">
    <source>
        <dbReference type="ARBA" id="ARBA00022490"/>
    </source>
</evidence>
<dbReference type="SMART" id="SM00054">
    <property type="entry name" value="EFh"/>
    <property type="match status" value="4"/>
</dbReference>
<protein>
    <recommendedName>
        <fullName evidence="7">EF-hand domain-containing protein</fullName>
    </recommendedName>
</protein>
<evidence type="ECO:0000313" key="8">
    <source>
        <dbReference type="EMBL" id="CEP09496.1"/>
    </source>
</evidence>
<feature type="compositionally biased region" description="Low complexity" evidence="6">
    <location>
        <begin position="54"/>
        <end position="66"/>
    </location>
</feature>
<dbReference type="PANTHER" id="PTHR46212">
    <property type="entry name" value="PEFLIN"/>
    <property type="match status" value="1"/>
</dbReference>
<organism evidence="8 9">
    <name type="scientific">Parasitella parasitica</name>
    <dbReference type="NCBI Taxonomy" id="35722"/>
    <lineage>
        <taxon>Eukaryota</taxon>
        <taxon>Fungi</taxon>
        <taxon>Fungi incertae sedis</taxon>
        <taxon>Mucoromycota</taxon>
        <taxon>Mucoromycotina</taxon>
        <taxon>Mucoromycetes</taxon>
        <taxon>Mucorales</taxon>
        <taxon>Mucorineae</taxon>
        <taxon>Mucoraceae</taxon>
        <taxon>Parasitella</taxon>
    </lineage>
</organism>
<dbReference type="PROSITE" id="PS50222">
    <property type="entry name" value="EF_HAND_2"/>
    <property type="match status" value="3"/>
</dbReference>
<comment type="subcellular location">
    <subcellularLocation>
        <location evidence="1">Cytoplasm</location>
    </subcellularLocation>
</comment>
<sequence>MAYNQQQYGGYQGGYGQQQGGYGQQQGGYGQQQGGYGQQPTYSQYRPPPPQTPQTPQRPQASPPQQHGVYNSPYPPQQQYARPSGPPPGADPQLWSWFTAVDTDHSGQLSVDELQRALVNGDWSPFNIETVRTMVNMFDKNNSGTIDFNEFAGLWKYIEDWKRCFQQFDADNSGNIDHIEMGNALKTFGYNLSDQFIRILVQKFDKYGHSAGNGNITFDNFVQACVTVKTLTDSFRQFDTDNDGWIQINYEQFLELVIRQRS</sequence>
<evidence type="ECO:0000313" key="9">
    <source>
        <dbReference type="Proteomes" id="UP000054107"/>
    </source>
</evidence>
<dbReference type="InterPro" id="IPR018247">
    <property type="entry name" value="EF_Hand_1_Ca_BS"/>
</dbReference>
<feature type="compositionally biased region" description="Gly residues" evidence="6">
    <location>
        <begin position="10"/>
        <end position="37"/>
    </location>
</feature>
<evidence type="ECO:0000259" key="7">
    <source>
        <dbReference type="PROSITE" id="PS50222"/>
    </source>
</evidence>
<dbReference type="Pfam" id="PF13499">
    <property type="entry name" value="EF-hand_7"/>
    <property type="match status" value="2"/>
</dbReference>